<evidence type="ECO:0000313" key="3">
    <source>
        <dbReference type="Proteomes" id="UP000248987"/>
    </source>
</evidence>
<dbReference type="Proteomes" id="UP000248987">
    <property type="component" value="Unassembled WGS sequence"/>
</dbReference>
<dbReference type="Gene3D" id="3.20.80.10">
    <property type="entry name" value="Regulatory factor, effector binding domain"/>
    <property type="match status" value="1"/>
</dbReference>
<name>A0A327RUF7_9FLAO</name>
<protein>
    <submittedName>
        <fullName evidence="2">Integron-associated effector binding protein</fullName>
    </submittedName>
</protein>
<reference evidence="2 3" key="1">
    <citation type="submission" date="2018-06" db="EMBL/GenBank/DDBJ databases">
        <title>Genomic Encyclopedia of Archaeal and Bacterial Type Strains, Phase II (KMG-II): from individual species to whole genera.</title>
        <authorList>
            <person name="Goeker M."/>
        </authorList>
    </citation>
    <scope>NUCLEOTIDE SEQUENCE [LARGE SCALE GENOMIC DNA]</scope>
    <source>
        <strain evidence="2 3">DSM 12408</strain>
    </source>
</reference>
<feature type="domain" description="Integron-associated effector binding protein" evidence="1">
    <location>
        <begin position="7"/>
        <end position="74"/>
    </location>
</feature>
<organism evidence="2 3">
    <name type="scientific">Gelidibacter algens</name>
    <dbReference type="NCBI Taxonomy" id="49280"/>
    <lineage>
        <taxon>Bacteria</taxon>
        <taxon>Pseudomonadati</taxon>
        <taxon>Bacteroidota</taxon>
        <taxon>Flavobacteriia</taxon>
        <taxon>Flavobacteriales</taxon>
        <taxon>Flavobacteriaceae</taxon>
        <taxon>Gelidibacter</taxon>
    </lineage>
</organism>
<evidence type="ECO:0000259" key="1">
    <source>
        <dbReference type="Pfam" id="PF14526"/>
    </source>
</evidence>
<dbReference type="InterPro" id="IPR011256">
    <property type="entry name" value="Reg_factor_effector_dom_sf"/>
</dbReference>
<dbReference type="Pfam" id="PF14526">
    <property type="entry name" value="Cass2"/>
    <property type="match status" value="1"/>
</dbReference>
<evidence type="ECO:0000313" key="2">
    <source>
        <dbReference type="EMBL" id="RAJ20031.1"/>
    </source>
</evidence>
<accession>A0A327RUF7</accession>
<keyword evidence="3" id="KW-1185">Reference proteome</keyword>
<proteinExistence type="predicted"/>
<sequence>MQVNSLVPVPNGFVGRKFKNGNYQKFVAKGELQHAVVGIWQEVWKKDKELNRKYTADFEIYKKDVSTVDVYIAIK</sequence>
<comment type="caution">
    <text evidence="2">The sequence shown here is derived from an EMBL/GenBank/DDBJ whole genome shotgun (WGS) entry which is preliminary data.</text>
</comment>
<gene>
    <name evidence="2" type="ORF">LX77_03245</name>
</gene>
<dbReference type="EMBL" id="QLLQ01000016">
    <property type="protein sequence ID" value="RAJ20031.1"/>
    <property type="molecule type" value="Genomic_DNA"/>
</dbReference>
<dbReference type="AlphaFoldDB" id="A0A327RUF7"/>
<dbReference type="InterPro" id="IPR053182">
    <property type="entry name" value="YobU-like_regulator"/>
</dbReference>
<dbReference type="InterPro" id="IPR029441">
    <property type="entry name" value="Cass2"/>
</dbReference>
<dbReference type="PANTHER" id="PTHR36444:SF2">
    <property type="entry name" value="TRANSCRIPTIONAL REGULATOR PROTEIN YOBU-RELATED"/>
    <property type="match status" value="1"/>
</dbReference>
<dbReference type="PANTHER" id="PTHR36444">
    <property type="entry name" value="TRANSCRIPTIONAL REGULATOR PROTEIN YOBU-RELATED"/>
    <property type="match status" value="1"/>
</dbReference>